<feature type="transmembrane region" description="Helical" evidence="1">
    <location>
        <begin position="272"/>
        <end position="293"/>
    </location>
</feature>
<protein>
    <submittedName>
        <fullName evidence="2">Uncharacterized protein</fullName>
    </submittedName>
</protein>
<organism evidence="2 3">
    <name type="scientific">Paenibacillus silvestris</name>
    <dbReference type="NCBI Taxonomy" id="2606219"/>
    <lineage>
        <taxon>Bacteria</taxon>
        <taxon>Bacillati</taxon>
        <taxon>Bacillota</taxon>
        <taxon>Bacilli</taxon>
        <taxon>Bacillales</taxon>
        <taxon>Paenibacillaceae</taxon>
        <taxon>Paenibacillus</taxon>
    </lineage>
</organism>
<proteinExistence type="predicted"/>
<feature type="transmembrane region" description="Helical" evidence="1">
    <location>
        <begin position="380"/>
        <end position="403"/>
    </location>
</feature>
<keyword evidence="3" id="KW-1185">Reference proteome</keyword>
<feature type="transmembrane region" description="Helical" evidence="1">
    <location>
        <begin position="76"/>
        <end position="94"/>
    </location>
</feature>
<gene>
    <name evidence="2" type="ORF">GQF01_17965</name>
</gene>
<comment type="caution">
    <text evidence="2">The sequence shown here is derived from an EMBL/GenBank/DDBJ whole genome shotgun (WGS) entry which is preliminary data.</text>
</comment>
<feature type="transmembrane region" description="Helical" evidence="1">
    <location>
        <begin position="193"/>
        <end position="212"/>
    </location>
</feature>
<evidence type="ECO:0000313" key="3">
    <source>
        <dbReference type="Proteomes" id="UP000481087"/>
    </source>
</evidence>
<name>A0A6L8V0M1_9BACL</name>
<keyword evidence="1" id="KW-1133">Transmembrane helix</keyword>
<dbReference type="Proteomes" id="UP000481087">
    <property type="component" value="Unassembled WGS sequence"/>
</dbReference>
<feature type="transmembrane region" description="Helical" evidence="1">
    <location>
        <begin position="348"/>
        <end position="368"/>
    </location>
</feature>
<feature type="transmembrane region" description="Helical" evidence="1">
    <location>
        <begin position="438"/>
        <end position="456"/>
    </location>
</feature>
<feature type="transmembrane region" description="Helical" evidence="1">
    <location>
        <begin position="42"/>
        <end position="64"/>
    </location>
</feature>
<keyword evidence="1" id="KW-0472">Membrane</keyword>
<evidence type="ECO:0000256" key="1">
    <source>
        <dbReference type="SAM" id="Phobius"/>
    </source>
</evidence>
<feature type="transmembrane region" description="Helical" evidence="1">
    <location>
        <begin position="541"/>
        <end position="563"/>
    </location>
</feature>
<reference evidence="2 3" key="1">
    <citation type="submission" date="2019-12" db="EMBL/GenBank/DDBJ databases">
        <title>Paenibacillus sp. nov. sp. isolated from soil.</title>
        <authorList>
            <person name="Kim J."/>
            <person name="Jeong S.E."/>
            <person name="Jung H.S."/>
            <person name="Jeon C.O."/>
        </authorList>
    </citation>
    <scope>NUCLEOTIDE SEQUENCE [LARGE SCALE GENOMIC DNA]</scope>
    <source>
        <strain evidence="2 3">5J-6</strain>
    </source>
</reference>
<dbReference type="AlphaFoldDB" id="A0A6L8V0M1"/>
<feature type="transmembrane region" description="Helical" evidence="1">
    <location>
        <begin position="518"/>
        <end position="535"/>
    </location>
</feature>
<feature type="transmembrane region" description="Helical" evidence="1">
    <location>
        <begin position="462"/>
        <end position="479"/>
    </location>
</feature>
<feature type="transmembrane region" description="Helical" evidence="1">
    <location>
        <begin position="132"/>
        <end position="149"/>
    </location>
</feature>
<accession>A0A6L8V0M1</accession>
<evidence type="ECO:0000313" key="2">
    <source>
        <dbReference type="EMBL" id="MZQ84003.1"/>
    </source>
</evidence>
<feature type="transmembrane region" description="Helical" evidence="1">
    <location>
        <begin position="155"/>
        <end position="181"/>
    </location>
</feature>
<dbReference type="EMBL" id="WTUZ01000020">
    <property type="protein sequence ID" value="MZQ84003.1"/>
    <property type="molecule type" value="Genomic_DNA"/>
</dbReference>
<keyword evidence="1" id="KW-0812">Transmembrane</keyword>
<sequence>MIPILTSYIKIRLLYYTSHRFHFLTTLMHQWFGIMLTRNATIASMILLTLLKYGLIGVGLFIFIHKGKVYLSNWELVCTTYLLLFLSPVIGNLGLVKRVLAPVDEILLSTSPLSNRQIFLFNYTVSFVTKKLPEIPFMIILTFVVWYNVDVLSWSFWIFSILLYVTAQVISFCLMISLCLLQVNRYRKGYRWGTFLYVMFCGMLMFFISFFISKTTFSWLTSTPNIKDVFSMPLFLKHFFQTVRVILQFKQSLLTPDLVAAKASIYSLDISLLLYLILYIGFVALMFAILFYYRAGFWYRTSWRIEVSQHKDWLWLLERIFLLLARDIHTRIQIKQLLRNRLQIASDYAFFFFNYFNYLWIGIAAGLYQIDFTEHPLIRLISLFMLFNIVARDSFGGGVIWFPGMMKFDSDGRALQLYRISGENLIHVYKAKIRVQRWLGSLDFLIMFSVLVYILKPSLVEWPFIISLCAMNFFCIPHLKTIPSLMFPRLTRQHYTENEDYLEATLWQENIEKKTQQIFFLIGLLSLVALLILHVDTSLVYWIGSLIYTLCLICGLLVFHVLLERQKIKSNEFPM</sequence>